<keyword evidence="3" id="KW-1185">Reference proteome</keyword>
<sequence length="126" mass="13984">MALIIGCSDVVNEHYDNYTDAVQAGLFERGWLPGILPDSATEIHASNQLDKNTAEGYFHLPEQALTEFISRLTPVADQAASDASPQTSNNGKSFQYFINNDIWTFTIYDNGNVSYTLKQTDTSNNK</sequence>
<accession>A0A0J1K7Z2</accession>
<dbReference type="Proteomes" id="UP000035909">
    <property type="component" value="Unassembled WGS sequence"/>
</dbReference>
<dbReference type="InterPro" id="IPR058827">
    <property type="entry name" value="YbbD_head"/>
</dbReference>
<organism evidence="2 3">
    <name type="scientific">Photobacterium ganghwense</name>
    <dbReference type="NCBI Taxonomy" id="320778"/>
    <lineage>
        <taxon>Bacteria</taxon>
        <taxon>Pseudomonadati</taxon>
        <taxon>Pseudomonadota</taxon>
        <taxon>Gammaproteobacteria</taxon>
        <taxon>Vibrionales</taxon>
        <taxon>Vibrionaceae</taxon>
        <taxon>Photobacterium</taxon>
    </lineage>
</organism>
<gene>
    <name evidence="2" type="ORF">ABT57_07905</name>
</gene>
<dbReference type="EMBL" id="LDOU01000006">
    <property type="protein sequence ID" value="KLV10457.1"/>
    <property type="molecule type" value="Genomic_DNA"/>
</dbReference>
<dbReference type="PATRIC" id="fig|320778.3.peg.1715"/>
<evidence type="ECO:0000259" key="1">
    <source>
        <dbReference type="Pfam" id="PF26610"/>
    </source>
</evidence>
<comment type="caution">
    <text evidence="2">The sequence shown here is derived from an EMBL/GenBank/DDBJ whole genome shotgun (WGS) entry which is preliminary data.</text>
</comment>
<dbReference type="AlphaFoldDB" id="A0A0J1K7Z2"/>
<evidence type="ECO:0000313" key="3">
    <source>
        <dbReference type="Proteomes" id="UP000035909"/>
    </source>
</evidence>
<evidence type="ECO:0000313" key="2">
    <source>
        <dbReference type="EMBL" id="KLV10457.1"/>
    </source>
</evidence>
<reference evidence="2 3" key="1">
    <citation type="submission" date="2015-05" db="EMBL/GenBank/DDBJ databases">
        <title>Photobacterium galathea sp. nov.</title>
        <authorList>
            <person name="Machado H."/>
            <person name="Gram L."/>
        </authorList>
    </citation>
    <scope>NUCLEOTIDE SEQUENCE [LARGE SCALE GENOMIC DNA]</scope>
    <source>
        <strain evidence="2 3">DSM 22954</strain>
    </source>
</reference>
<name>A0A0J1K7Z2_9GAMM</name>
<feature type="domain" description="YbbD head" evidence="1">
    <location>
        <begin position="9"/>
        <end position="59"/>
    </location>
</feature>
<proteinExistence type="predicted"/>
<dbReference type="RefSeq" id="WP_047884622.1">
    <property type="nucleotide sequence ID" value="NZ_CP071326.1"/>
</dbReference>
<protein>
    <recommendedName>
        <fullName evidence="1">YbbD head domain-containing protein</fullName>
    </recommendedName>
</protein>
<dbReference type="OrthoDB" id="6049507at2"/>
<dbReference type="Pfam" id="PF26610">
    <property type="entry name" value="YbbD_head"/>
    <property type="match status" value="1"/>
</dbReference>